<keyword evidence="3" id="KW-1185">Reference proteome</keyword>
<name>A0A922HH68_DERFA</name>
<dbReference type="OrthoDB" id="10512730at2759"/>
<keyword evidence="1" id="KW-0472">Membrane</keyword>
<dbReference type="Proteomes" id="UP000790347">
    <property type="component" value="Unassembled WGS sequence"/>
</dbReference>
<dbReference type="EMBL" id="ASGP02000008">
    <property type="protein sequence ID" value="KAH9493488.1"/>
    <property type="molecule type" value="Genomic_DNA"/>
</dbReference>
<feature type="transmembrane region" description="Helical" evidence="1">
    <location>
        <begin position="12"/>
        <end position="32"/>
    </location>
</feature>
<keyword evidence="1" id="KW-0812">Transmembrane</keyword>
<sequence length="411" mass="47230">MLVFLSTLNDSIMMIIVPTITLLTLAQCVLLVHAERRRFLFTNTTLELSNFNLVTSNPQYDSHGFLLLILVTYSRKVYKVYMSDSEFNLYFPREKSSHYLQVESLWYHYPKLSKLIKSQQSNVLRPNEQGNIARVVTMLTNHDDDDDNHHYLLAYWTAIHPPRFRLRIFSPVNTFNRFGGNPIHDTNGTFEATATNRTVFMSTDQKYTFLAINTDYSLNSEMVIILVFYEKSRNTIIAKDSGSYKFISNSSNGNTTYQVFSKTLASNTTLEESPFLGEDIITGFVRETLLFVITPNHIFWIDNVISKDGGHLNSCDESNKCMVQYKLMSNFINNDAIIWLDIIQNWKWLLLPLTILILPCSLCCCCGCWGFLCCLIPLEFCIRRPTNAPSVDIHVQQPSQMTSSQPSYQPA</sequence>
<reference evidence="2" key="2">
    <citation type="journal article" date="2022" name="Res Sq">
        <title>Comparative Genomics Reveals Insights into the Divergent Evolution of Astigmatic Mites and Household Pest Adaptations.</title>
        <authorList>
            <person name="Xiong Q."/>
            <person name="Wan A.T.-Y."/>
            <person name="Liu X.-Y."/>
            <person name="Fung C.S.-H."/>
            <person name="Xiao X."/>
            <person name="Malainual N."/>
            <person name="Hou J."/>
            <person name="Wang L."/>
            <person name="Wang M."/>
            <person name="Yang K."/>
            <person name="Cui Y."/>
            <person name="Leung E."/>
            <person name="Nong W."/>
            <person name="Shin S.-K."/>
            <person name="Au S."/>
            <person name="Jeong K.Y."/>
            <person name="Chew F.T."/>
            <person name="Hui J."/>
            <person name="Leung T.F."/>
            <person name="Tungtrongchitr A."/>
            <person name="Zhong N."/>
            <person name="Liu Z."/>
            <person name="Tsui S."/>
        </authorList>
    </citation>
    <scope>NUCLEOTIDE SEQUENCE</scope>
    <source>
        <strain evidence="2">Derf</strain>
        <tissue evidence="2">Whole organism</tissue>
    </source>
</reference>
<dbReference type="AlphaFoldDB" id="A0A922HH68"/>
<reference evidence="2" key="1">
    <citation type="submission" date="2013-05" db="EMBL/GenBank/DDBJ databases">
        <authorList>
            <person name="Yim A.K.Y."/>
            <person name="Chan T.F."/>
            <person name="Ji K.M."/>
            <person name="Liu X.Y."/>
            <person name="Zhou J.W."/>
            <person name="Li R.Q."/>
            <person name="Yang K.Y."/>
            <person name="Li J."/>
            <person name="Li M."/>
            <person name="Law P.T.W."/>
            <person name="Wu Y.L."/>
            <person name="Cai Z.L."/>
            <person name="Qin H."/>
            <person name="Bao Y."/>
            <person name="Leung R.K.K."/>
            <person name="Ng P.K.S."/>
            <person name="Zou J."/>
            <person name="Zhong X.J."/>
            <person name="Ran P.X."/>
            <person name="Zhong N.S."/>
            <person name="Liu Z.G."/>
            <person name="Tsui S.K.W."/>
        </authorList>
    </citation>
    <scope>NUCLEOTIDE SEQUENCE</scope>
    <source>
        <strain evidence="2">Derf</strain>
        <tissue evidence="2">Whole organism</tissue>
    </source>
</reference>
<proteinExistence type="predicted"/>
<keyword evidence="1" id="KW-1133">Transmembrane helix</keyword>
<protein>
    <submittedName>
        <fullName evidence="2">E3 ubiquitin-protein ligase BRE1A, variant 2</fullName>
    </submittedName>
</protein>
<organism evidence="2 3">
    <name type="scientific">Dermatophagoides farinae</name>
    <name type="common">American house dust mite</name>
    <dbReference type="NCBI Taxonomy" id="6954"/>
    <lineage>
        <taxon>Eukaryota</taxon>
        <taxon>Metazoa</taxon>
        <taxon>Ecdysozoa</taxon>
        <taxon>Arthropoda</taxon>
        <taxon>Chelicerata</taxon>
        <taxon>Arachnida</taxon>
        <taxon>Acari</taxon>
        <taxon>Acariformes</taxon>
        <taxon>Sarcoptiformes</taxon>
        <taxon>Astigmata</taxon>
        <taxon>Psoroptidia</taxon>
        <taxon>Analgoidea</taxon>
        <taxon>Pyroglyphidae</taxon>
        <taxon>Dermatophagoidinae</taxon>
        <taxon>Dermatophagoides</taxon>
    </lineage>
</organism>
<gene>
    <name evidence="2" type="primary">RNF20</name>
    <name evidence="2" type="ORF">DERF_014230</name>
</gene>
<evidence type="ECO:0000313" key="2">
    <source>
        <dbReference type="EMBL" id="KAH9493488.1"/>
    </source>
</evidence>
<comment type="caution">
    <text evidence="2">The sequence shown here is derived from an EMBL/GenBank/DDBJ whole genome shotgun (WGS) entry which is preliminary data.</text>
</comment>
<evidence type="ECO:0000256" key="1">
    <source>
        <dbReference type="SAM" id="Phobius"/>
    </source>
</evidence>
<evidence type="ECO:0000313" key="3">
    <source>
        <dbReference type="Proteomes" id="UP000790347"/>
    </source>
</evidence>
<accession>A0A922HH68</accession>